<name>A0A9X2P7W0_9BACT</name>
<dbReference type="RefSeq" id="WP_258422976.1">
    <property type="nucleotide sequence ID" value="NZ_JANSUY010000004.1"/>
</dbReference>
<sequence length="543" mass="57359">MRKLLFFIILIVGIISCQPDVDGPVRDSTVLINTDSGPLNSRFTLEGAGVIGIIPSDVINGRLKEDEELAGKVPLMMVSQVDPPIHEGKVLKATHVDIAENYAYVSYNTEGAEFLGAIEIFDITDPLYPKITGQAIFKNGDINSIAYKQGKLYAAGAFDIDNEPGIKTAAQLIVVSVSNGSFTSDFSKFDIEGWAAVDVSPTENGVIVASGSNGLVGLFDSKGQMNGEFPLTDLRSVKYGNGVIGALSGTEGIKILDPSSLKVISSINLEKDIAESKRTLDMSPGLMFASEGPKGVGVYSIEKGSILQRLSIPLKPDGVEEGDIVTNSVSFDDGKVYMANGGAGISVSQLVENDVLEEIGILGINGSSNFIKSHKGYIFVASGARGLQILNLQEKDELALNPGIDCGSLSPYSGSTNLNVNSNEQFGFSGAASMKNVNIGGQLTFCGSLAIENSLNLNSGGVFMMNGSFVFGQYNRNNTLSINSDAVMKISGSMVIYGDLNLNSGATLEFIGEGNSVTVFGRVQKGANSKIVGDFVDTENKLK</sequence>
<evidence type="ECO:0000313" key="2">
    <source>
        <dbReference type="Proteomes" id="UP001142175"/>
    </source>
</evidence>
<dbReference type="EMBL" id="JANSUY010000004">
    <property type="protein sequence ID" value="MCR9015117.1"/>
    <property type="molecule type" value="Genomic_DNA"/>
</dbReference>
<comment type="caution">
    <text evidence="1">The sequence shown here is derived from an EMBL/GenBank/DDBJ whole genome shotgun (WGS) entry which is preliminary data.</text>
</comment>
<gene>
    <name evidence="1" type="ORF">NU887_08715</name>
</gene>
<organism evidence="1 2">
    <name type="scientific">Aquiflexum gelatinilyticum</name>
    <dbReference type="NCBI Taxonomy" id="2961943"/>
    <lineage>
        <taxon>Bacteria</taxon>
        <taxon>Pseudomonadati</taxon>
        <taxon>Bacteroidota</taxon>
        <taxon>Cytophagia</taxon>
        <taxon>Cytophagales</taxon>
        <taxon>Cyclobacteriaceae</taxon>
        <taxon>Aquiflexum</taxon>
    </lineage>
</organism>
<proteinExistence type="predicted"/>
<dbReference type="Proteomes" id="UP001142175">
    <property type="component" value="Unassembled WGS sequence"/>
</dbReference>
<accession>A0A9X2P7W0</accession>
<protein>
    <recommendedName>
        <fullName evidence="3">LVIVD repeat-containing protein</fullName>
    </recommendedName>
</protein>
<reference evidence="1" key="1">
    <citation type="submission" date="2022-08" db="EMBL/GenBank/DDBJ databases">
        <authorList>
            <person name="Zhang D."/>
        </authorList>
    </citation>
    <scope>NUCLEOTIDE SEQUENCE</scope>
    <source>
        <strain evidence="1">XJ19-11</strain>
    </source>
</reference>
<evidence type="ECO:0000313" key="1">
    <source>
        <dbReference type="EMBL" id="MCR9015117.1"/>
    </source>
</evidence>
<dbReference type="SUPFAM" id="SSF50998">
    <property type="entry name" value="Quinoprotein alcohol dehydrogenase-like"/>
    <property type="match status" value="1"/>
</dbReference>
<dbReference type="AlphaFoldDB" id="A0A9X2P7W0"/>
<dbReference type="PROSITE" id="PS51257">
    <property type="entry name" value="PROKAR_LIPOPROTEIN"/>
    <property type="match status" value="1"/>
</dbReference>
<keyword evidence="2" id="KW-1185">Reference proteome</keyword>
<dbReference type="InterPro" id="IPR011047">
    <property type="entry name" value="Quinoprotein_ADH-like_sf"/>
</dbReference>
<evidence type="ECO:0008006" key="3">
    <source>
        <dbReference type="Google" id="ProtNLM"/>
    </source>
</evidence>